<dbReference type="InterPro" id="IPR036907">
    <property type="entry name" value="5'-Nucleotdase_C_sf"/>
</dbReference>
<protein>
    <submittedName>
        <fullName evidence="2">5'-nucleotidase</fullName>
    </submittedName>
</protein>
<dbReference type="InterPro" id="IPR006179">
    <property type="entry name" value="5_nucleotidase/apyrase"/>
</dbReference>
<dbReference type="PANTHER" id="PTHR11575">
    <property type="entry name" value="5'-NUCLEOTIDASE-RELATED"/>
    <property type="match status" value="1"/>
</dbReference>
<dbReference type="Gene3D" id="3.90.780.10">
    <property type="entry name" value="5'-Nucleotidase, C-terminal domain"/>
    <property type="match status" value="1"/>
</dbReference>
<dbReference type="OrthoDB" id="4762412at2"/>
<dbReference type="GO" id="GO:0008253">
    <property type="term" value="F:5'-nucleotidase activity"/>
    <property type="evidence" value="ECO:0007669"/>
    <property type="project" value="TreeGrafter"/>
</dbReference>
<feature type="domain" description="5'-Nucleotidase C-terminal" evidence="1">
    <location>
        <begin position="76"/>
        <end position="215"/>
    </location>
</feature>
<accession>A0A5S5CC14</accession>
<dbReference type="Pfam" id="PF02872">
    <property type="entry name" value="5_nucleotid_C"/>
    <property type="match status" value="1"/>
</dbReference>
<dbReference type="Proteomes" id="UP000324376">
    <property type="component" value="Unassembled WGS sequence"/>
</dbReference>
<gene>
    <name evidence="2" type="ORF">BD809_102405</name>
</gene>
<keyword evidence="3" id="KW-1185">Reference proteome</keyword>
<dbReference type="AlphaFoldDB" id="A0A5S5CC14"/>
<dbReference type="EMBL" id="VNHU01000002">
    <property type="protein sequence ID" value="TYP76188.1"/>
    <property type="molecule type" value="Genomic_DNA"/>
</dbReference>
<evidence type="ECO:0000313" key="2">
    <source>
        <dbReference type="EMBL" id="TYP76188.1"/>
    </source>
</evidence>
<evidence type="ECO:0000313" key="3">
    <source>
        <dbReference type="Proteomes" id="UP000324376"/>
    </source>
</evidence>
<dbReference type="PANTHER" id="PTHR11575:SF24">
    <property type="entry name" value="5'-NUCLEOTIDASE"/>
    <property type="match status" value="1"/>
</dbReference>
<proteinExistence type="predicted"/>
<reference evidence="2 3" key="1">
    <citation type="submission" date="2019-07" db="EMBL/GenBank/DDBJ databases">
        <title>Genomic Encyclopedia of Archaeal and Bacterial Type Strains, Phase II (KMG-II): from individual species to whole genera.</title>
        <authorList>
            <person name="Goeker M."/>
        </authorList>
    </citation>
    <scope>NUCLEOTIDE SEQUENCE [LARGE SCALE GENOMIC DNA]</scope>
    <source>
        <strain evidence="2 3">DSM 17527</strain>
    </source>
</reference>
<dbReference type="PRINTS" id="PR01607">
    <property type="entry name" value="APYRASEFAMLY"/>
</dbReference>
<organism evidence="2 3">
    <name type="scientific">Aquimarina intermedia</name>
    <dbReference type="NCBI Taxonomy" id="350814"/>
    <lineage>
        <taxon>Bacteria</taxon>
        <taxon>Pseudomonadati</taxon>
        <taxon>Bacteroidota</taxon>
        <taxon>Flavobacteriia</taxon>
        <taxon>Flavobacteriales</taxon>
        <taxon>Flavobacteriaceae</taxon>
        <taxon>Aquimarina</taxon>
    </lineage>
</organism>
<dbReference type="InterPro" id="IPR008334">
    <property type="entry name" value="5'-Nucleotdase_C"/>
</dbReference>
<dbReference type="GO" id="GO:0030288">
    <property type="term" value="C:outer membrane-bounded periplasmic space"/>
    <property type="evidence" value="ECO:0007669"/>
    <property type="project" value="TreeGrafter"/>
</dbReference>
<name>A0A5S5CC14_9FLAO</name>
<comment type="caution">
    <text evidence="2">The sequence shown here is derived from an EMBL/GenBank/DDBJ whole genome shotgun (WGS) entry which is preliminary data.</text>
</comment>
<dbReference type="PROSITE" id="PS51257">
    <property type="entry name" value="PROKAR_LIPOPROTEIN"/>
    <property type="match status" value="1"/>
</dbReference>
<dbReference type="GO" id="GO:0008768">
    <property type="term" value="F:UDP-sugar diphosphatase activity"/>
    <property type="evidence" value="ECO:0007669"/>
    <property type="project" value="TreeGrafter"/>
</dbReference>
<dbReference type="GO" id="GO:0009166">
    <property type="term" value="P:nucleotide catabolic process"/>
    <property type="evidence" value="ECO:0007669"/>
    <property type="project" value="InterPro"/>
</dbReference>
<sequence>MRHIFYVGLLALTSLSCTQNKSVVSKVHGIQHRVDSTLVTDIEVDSFIKPYRKHLNATLDASLSIATTDITKFDGELESSLGNLIADLSLEQVQPVFKKRYNDKIDFVLLNHGGLRAPILKGNVTARTAFEVMPFENELVVVQLDYKGVMELIKYVMVKESAHPTSNLKLVFDKDSKRIKELLVNNESLKEDRKYNVLTSDYLKDGGDNMRFFKEADTFFSTEYKLRNVLIDYFTKKDTLITGLDKRIQYAE</sequence>
<dbReference type="SUPFAM" id="SSF55816">
    <property type="entry name" value="5'-nucleotidase (syn. UDP-sugar hydrolase), C-terminal domain"/>
    <property type="match status" value="1"/>
</dbReference>
<dbReference type="RefSeq" id="WP_148781783.1">
    <property type="nucleotide sequence ID" value="NZ_VNHU01000002.1"/>
</dbReference>
<evidence type="ECO:0000259" key="1">
    <source>
        <dbReference type="Pfam" id="PF02872"/>
    </source>
</evidence>